<name>A0A0L8I7B9_OCTBM</name>
<sequence>MLVIFLMSIARQQQCSEDAARGSNIWLLYRSSSLHKIFCYPLSRYSSNRLKNYKLLHILLVLSLTYIQREERKKTDIFFHISLNSWHYRNICWNFKKCLKKLPY</sequence>
<protein>
    <submittedName>
        <fullName evidence="1">Uncharacterized protein</fullName>
    </submittedName>
</protein>
<evidence type="ECO:0000313" key="1">
    <source>
        <dbReference type="EMBL" id="KOF96925.1"/>
    </source>
</evidence>
<dbReference type="AlphaFoldDB" id="A0A0L8I7B9"/>
<dbReference type="EMBL" id="KQ416453">
    <property type="protein sequence ID" value="KOF96925.1"/>
    <property type="molecule type" value="Genomic_DNA"/>
</dbReference>
<gene>
    <name evidence="1" type="ORF">OCBIM_22032858mg</name>
</gene>
<proteinExistence type="predicted"/>
<reference evidence="1" key="1">
    <citation type="submission" date="2015-07" db="EMBL/GenBank/DDBJ databases">
        <title>MeaNS - Measles Nucleotide Surveillance Program.</title>
        <authorList>
            <person name="Tran T."/>
            <person name="Druce J."/>
        </authorList>
    </citation>
    <scope>NUCLEOTIDE SEQUENCE</scope>
    <source>
        <strain evidence="1">UCB-OBI-ISO-001</strain>
        <tissue evidence="1">Gonad</tissue>
    </source>
</reference>
<accession>A0A0L8I7B9</accession>
<organism evidence="1">
    <name type="scientific">Octopus bimaculoides</name>
    <name type="common">California two-spotted octopus</name>
    <dbReference type="NCBI Taxonomy" id="37653"/>
    <lineage>
        <taxon>Eukaryota</taxon>
        <taxon>Metazoa</taxon>
        <taxon>Spiralia</taxon>
        <taxon>Lophotrochozoa</taxon>
        <taxon>Mollusca</taxon>
        <taxon>Cephalopoda</taxon>
        <taxon>Coleoidea</taxon>
        <taxon>Octopodiformes</taxon>
        <taxon>Octopoda</taxon>
        <taxon>Incirrata</taxon>
        <taxon>Octopodidae</taxon>
        <taxon>Octopus</taxon>
    </lineage>
</organism>